<reference evidence="2 3" key="1">
    <citation type="journal article" date="2016" name="BMC Genomics">
        <title>Comparative genomics reveals Cyclospora cayetanensis possesses coccidia-like metabolism and invasion components but unique surface antigens.</title>
        <authorList>
            <person name="Liu S."/>
            <person name="Wang L."/>
            <person name="Zheng H."/>
            <person name="Xu Z."/>
            <person name="Roellig D.M."/>
            <person name="Li N."/>
            <person name="Frace M.A."/>
            <person name="Tang K."/>
            <person name="Arrowood M.J."/>
            <person name="Moss D.M."/>
            <person name="Zhang L."/>
            <person name="Feng Y."/>
            <person name="Xiao L."/>
        </authorList>
    </citation>
    <scope>NUCLEOTIDE SEQUENCE [LARGE SCALE GENOMIC DNA]</scope>
    <source>
        <strain evidence="2 3">CHN_HEN01</strain>
    </source>
</reference>
<proteinExistence type="predicted"/>
<comment type="caution">
    <text evidence="2">The sequence shown here is derived from an EMBL/GenBank/DDBJ whole genome shotgun (WGS) entry which is preliminary data.</text>
</comment>
<dbReference type="EMBL" id="JROU02002148">
    <property type="protein sequence ID" value="OEH74052.1"/>
    <property type="molecule type" value="Genomic_DNA"/>
</dbReference>
<evidence type="ECO:0000313" key="3">
    <source>
        <dbReference type="Proteomes" id="UP000095192"/>
    </source>
</evidence>
<dbReference type="VEuPathDB" id="ToxoDB:cyc_08174"/>
<gene>
    <name evidence="2" type="ORF">cyc_08174</name>
</gene>
<feature type="compositionally biased region" description="Basic residues" evidence="1">
    <location>
        <begin position="271"/>
        <end position="288"/>
    </location>
</feature>
<evidence type="ECO:0000313" key="2">
    <source>
        <dbReference type="EMBL" id="OEH74052.1"/>
    </source>
</evidence>
<feature type="compositionally biased region" description="Low complexity" evidence="1">
    <location>
        <begin position="710"/>
        <end position="719"/>
    </location>
</feature>
<feature type="compositionally biased region" description="Low complexity" evidence="1">
    <location>
        <begin position="289"/>
        <end position="314"/>
    </location>
</feature>
<accession>A0A1D3CS96</accession>
<feature type="region of interest" description="Disordered" evidence="1">
    <location>
        <begin position="260"/>
        <end position="359"/>
    </location>
</feature>
<feature type="region of interest" description="Disordered" evidence="1">
    <location>
        <begin position="618"/>
        <end position="644"/>
    </location>
</feature>
<dbReference type="InParanoid" id="A0A1D3CS96"/>
<evidence type="ECO:0000256" key="1">
    <source>
        <dbReference type="SAM" id="MobiDB-lite"/>
    </source>
</evidence>
<name>A0A1D3CS96_9EIME</name>
<dbReference type="Proteomes" id="UP000095192">
    <property type="component" value="Unassembled WGS sequence"/>
</dbReference>
<sequence>MAALRTRRREAGGGKAGGYDASAIANVDKVFYGGLRLLACKRYASSGEEGGEVEMALVEEAAGVVLLRLVALLNEDHQEGGNVSSLSGSSSPCYCHWGLILDDRTPLQLATAAVDECCATAIPNVHYAAARLRFPTFSFTKRLKRKHGKQDIHPLMCFYATAAIGVSFVLRSGQPPYRWHHCAQAPHSGNFCIDVAKPLLSPSLKQQLLFASDKLLMLLNPSDSTAAAASTSAAAATTSSESGAASAHFAGRRSGTLRHYAGHQQQQPSQPHHHQPHHHPHHHQHHRQQQQPQHHPHEQAAQQGDQESSQSSSQHMYGELEQQQPQQQQQVWGYAKRRSSLTPRGGSKSTREAVQQQMKQQRRLLHALFESSRFLANPLPPSPQAPWYVGGEGEEGQSDTVLGDLEAVLQCLHRLLKEDVYDKKAVSFWSWLFAFVVVELWGWQNVQQEGGTAEEEALKAVAFPLLPFTAAETAEQILQLLGRHWSESLEARSVIRFCLGALAPLILGIRLMQALDEILRSAYARTGDPLFAAWAASLSVTPHAVSPLLVSVAACPSATTDCSAAAAEAALALGMDAALLKAFTAYCRAGGDDMAAFWEALGISQGLAAQKSEAELSSQQVAETASERASPLSPAYGDAPLPPMEEKKLGEVAMQQSGVDVSVSEYLQELSVPLSRLQRLLFLLGAQQRVGLEACRGSVQEVFSATTAGGKREGGAAAAVDPRSSQQVDSTLSSKGSINNNECRSYCLPEEFARALAVPSVPLEVALYCNRLQQPFQQPSSHHQHNTAYDRKRCSCLELLQRVGAVRQLLAVARENSSNRGEEAACAELLLLEVSVDSLYQQLASRVLQQDAYANTLQQKILLSCSNPIPFSPVQQRQLEMLLQAETQGASKEQLDAAGAADATMSSTFIPLDGASLIHTEVSLSLVGMSLSSSWSSARQPCSSQDLTEKQKKNGAEVLTVILHAACTVIEDDALSPVIIRQTPFKSSVAAEFRLCACRFAEVSVIAGDWSALDGEAVECHHSCQGCCSRRLIAHGKREAAVHTAAGAKDREAARESHVALQRLLRRALLERLGRAIGRLVDLSQEHFKEKLLFFLQAASENSAVASWIALGVVQQSLLHSVATVSHLLAFTDSISPGCIPMPFTVAPTEATAAAGSLLFLPYLTTAAALPPSPQPLLLAAVCCNAEEEIPPYVRAILLCPAAAAFLPAAAQHAKLQLLLLLRPLVHALEGGRTVYPSLQRLLQQLPIRQRYCVVLERRQFVLEQLRLAEEWKDTPSLLTRDAEVCCSSSSFSGNSVRVRSTVTQPSKAQGLPEHLPLLLTISAPNISPLHLPELAEEEPSLVAGEETEAAAELLAEAAAAAAVRQGSDESLLLGTSPAGDLPLGSCPVVGSGASAPAATPLRASKTARLEPEGSSSSSNKKGCAATTPRGEASMRPALTATALGSMRRVGGASGTRASIPKPVVLEHKMCASVFQTQVRQRPLFLSLFDEARDEPGIETDDADAESEGDRIMWVPSALASQCCSTPSCTTLLQLRRQFPLELWSAVSLSLRMPLCERPSSGFVPP</sequence>
<organism evidence="2 3">
    <name type="scientific">Cyclospora cayetanensis</name>
    <dbReference type="NCBI Taxonomy" id="88456"/>
    <lineage>
        <taxon>Eukaryota</taxon>
        <taxon>Sar</taxon>
        <taxon>Alveolata</taxon>
        <taxon>Apicomplexa</taxon>
        <taxon>Conoidasida</taxon>
        <taxon>Coccidia</taxon>
        <taxon>Eucoccidiorida</taxon>
        <taxon>Eimeriorina</taxon>
        <taxon>Eimeriidae</taxon>
        <taxon>Cyclospora</taxon>
    </lineage>
</organism>
<feature type="compositionally biased region" description="Polar residues" evidence="1">
    <location>
        <begin position="723"/>
        <end position="735"/>
    </location>
</feature>
<protein>
    <submittedName>
        <fullName evidence="2">Uncharacterized protein</fullName>
    </submittedName>
</protein>
<feature type="region of interest" description="Disordered" evidence="1">
    <location>
        <begin position="1393"/>
        <end position="1433"/>
    </location>
</feature>
<feature type="region of interest" description="Disordered" evidence="1">
    <location>
        <begin position="710"/>
        <end position="735"/>
    </location>
</feature>
<keyword evidence="3" id="KW-1185">Reference proteome</keyword>